<feature type="coiled-coil region" evidence="1">
    <location>
        <begin position="289"/>
        <end position="316"/>
    </location>
</feature>
<keyword evidence="3" id="KW-1185">Reference proteome</keyword>
<evidence type="ECO:0000256" key="1">
    <source>
        <dbReference type="SAM" id="Coils"/>
    </source>
</evidence>
<organism evidence="2 3">
    <name type="scientific">Fusarium irregulare</name>
    <dbReference type="NCBI Taxonomy" id="2494466"/>
    <lineage>
        <taxon>Eukaryota</taxon>
        <taxon>Fungi</taxon>
        <taxon>Dikarya</taxon>
        <taxon>Ascomycota</taxon>
        <taxon>Pezizomycotina</taxon>
        <taxon>Sordariomycetes</taxon>
        <taxon>Hypocreomycetidae</taxon>
        <taxon>Hypocreales</taxon>
        <taxon>Nectriaceae</taxon>
        <taxon>Fusarium</taxon>
        <taxon>Fusarium incarnatum-equiseti species complex</taxon>
    </lineage>
</organism>
<dbReference type="Proteomes" id="UP001152130">
    <property type="component" value="Unassembled WGS sequence"/>
</dbReference>
<evidence type="ECO:0000313" key="3">
    <source>
        <dbReference type="Proteomes" id="UP001152130"/>
    </source>
</evidence>
<dbReference type="AlphaFoldDB" id="A0A9W8PFQ7"/>
<reference evidence="2" key="1">
    <citation type="submission" date="2022-10" db="EMBL/GenBank/DDBJ databases">
        <title>Fusarium specimens isolated from Avocado Roots.</title>
        <authorList>
            <person name="Stajich J."/>
            <person name="Roper C."/>
            <person name="Heimlech-Rivalta G."/>
        </authorList>
    </citation>
    <scope>NUCLEOTIDE SEQUENCE</scope>
    <source>
        <strain evidence="2">CF00143</strain>
    </source>
</reference>
<name>A0A9W8PFQ7_9HYPO</name>
<sequence length="373" mass="41614">MDATELNLLDKAVYKVTREIFKDENAKIRDLKAVRKCIKNHPGDRKLVLELVAELGAGSVHKSILRLLSSHVYESPWVAVKRFPDLCEPFVALREAEAPSEEDATTAEQATLGAIVQAHGDNNEESSDSTERTAVQDVIDGIIAKNDVSKSSVFLPFPAEHMLMEKLQKILELACFQFGLRAVPNVMQEQGWDCPESAELTKWVELFGRNGNIAVWQQLGMPSQRFLQSIAAIRHTAVHRVRTNSAGLEQFLTDAERLAELLGNDAFTQAISQLRLDFHATVTELIQNKQSTQQQLDKVREGIARQRAELDQKEQEILRDMASQNKKHCDLAAERLEKVIDRMGDLSFTSDDQGAALESADAIQGQQDTVGTN</sequence>
<comment type="caution">
    <text evidence="2">The sequence shown here is derived from an EMBL/GenBank/DDBJ whole genome shotgun (WGS) entry which is preliminary data.</text>
</comment>
<evidence type="ECO:0000313" key="2">
    <source>
        <dbReference type="EMBL" id="KAJ4005447.1"/>
    </source>
</evidence>
<dbReference type="OrthoDB" id="5324651at2759"/>
<accession>A0A9W8PFQ7</accession>
<protein>
    <submittedName>
        <fullName evidence="2">Uncharacterized protein</fullName>
    </submittedName>
</protein>
<gene>
    <name evidence="2" type="ORF">NW766_010995</name>
</gene>
<dbReference type="EMBL" id="JAPDHF010000021">
    <property type="protein sequence ID" value="KAJ4005447.1"/>
    <property type="molecule type" value="Genomic_DNA"/>
</dbReference>
<keyword evidence="1" id="KW-0175">Coiled coil</keyword>
<proteinExistence type="predicted"/>